<reference evidence="2 3" key="1">
    <citation type="submission" date="2014-04" db="EMBL/GenBank/DDBJ databases">
        <title>Genome assembly of Hyalangium minutum DSM 14724.</title>
        <authorList>
            <person name="Sharma G."/>
            <person name="Subramanian S."/>
        </authorList>
    </citation>
    <scope>NUCLEOTIDE SEQUENCE [LARGE SCALE GENOMIC DNA]</scope>
    <source>
        <strain evidence="2 3">DSM 14724</strain>
    </source>
</reference>
<organism evidence="2 3">
    <name type="scientific">Hyalangium minutum</name>
    <dbReference type="NCBI Taxonomy" id="394096"/>
    <lineage>
        <taxon>Bacteria</taxon>
        <taxon>Pseudomonadati</taxon>
        <taxon>Myxococcota</taxon>
        <taxon>Myxococcia</taxon>
        <taxon>Myxococcales</taxon>
        <taxon>Cystobacterineae</taxon>
        <taxon>Archangiaceae</taxon>
        <taxon>Hyalangium</taxon>
    </lineage>
</organism>
<gene>
    <name evidence="2" type="ORF">DB31_3126</name>
</gene>
<feature type="compositionally biased region" description="Pro residues" evidence="1">
    <location>
        <begin position="224"/>
        <end position="247"/>
    </location>
</feature>
<proteinExistence type="predicted"/>
<feature type="region of interest" description="Disordered" evidence="1">
    <location>
        <begin position="71"/>
        <end position="261"/>
    </location>
</feature>
<feature type="compositionally biased region" description="Basic and acidic residues" evidence="1">
    <location>
        <begin position="249"/>
        <end position="261"/>
    </location>
</feature>
<feature type="compositionally biased region" description="Basic and acidic residues" evidence="1">
    <location>
        <begin position="73"/>
        <end position="84"/>
    </location>
</feature>
<feature type="compositionally biased region" description="Basic and acidic residues" evidence="1">
    <location>
        <begin position="158"/>
        <end position="182"/>
    </location>
</feature>
<evidence type="ECO:0000313" key="2">
    <source>
        <dbReference type="EMBL" id="KFE63067.1"/>
    </source>
</evidence>
<feature type="compositionally biased region" description="Basic and acidic residues" evidence="1">
    <location>
        <begin position="208"/>
        <end position="223"/>
    </location>
</feature>
<name>A0A085W5V4_9BACT</name>
<keyword evidence="3" id="KW-1185">Reference proteome</keyword>
<feature type="compositionally biased region" description="Basic and acidic residues" evidence="1">
    <location>
        <begin position="127"/>
        <end position="151"/>
    </location>
</feature>
<dbReference type="AlphaFoldDB" id="A0A085W5V4"/>
<dbReference type="EMBL" id="JMCB01000019">
    <property type="protein sequence ID" value="KFE63067.1"/>
    <property type="molecule type" value="Genomic_DNA"/>
</dbReference>
<comment type="caution">
    <text evidence="2">The sequence shown here is derived from an EMBL/GenBank/DDBJ whole genome shotgun (WGS) entry which is preliminary data.</text>
</comment>
<dbReference type="STRING" id="394096.DB31_3126"/>
<evidence type="ECO:0000313" key="3">
    <source>
        <dbReference type="Proteomes" id="UP000028725"/>
    </source>
</evidence>
<dbReference type="Proteomes" id="UP000028725">
    <property type="component" value="Unassembled WGS sequence"/>
</dbReference>
<evidence type="ECO:0000256" key="1">
    <source>
        <dbReference type="SAM" id="MobiDB-lite"/>
    </source>
</evidence>
<sequence>MLLIFTLLAGPALAQEAEAPPLGCKEDNSECKEGCTIEYGSSTRTYSQLGTCLQKCKQTYDKCTARHLALQQQKKDGIEPHHGGPEIPPEPGEPKGSAVSKPAARDEFGDSSAPSEPTGRKGVYRASESKKVAEPEAEPKPGPKAAEKPVPQEDPADELARAMDPEPDTKPEPAKKGEKTAGKPEPTAKPGSEKPAPVDSAATAAKPVIDKDVPVPADSKDEPAPQPEPKPAPKAQPKPAPASTKPPPPKRDIDDWDPNGK</sequence>
<accession>A0A085W5V4</accession>
<protein>
    <submittedName>
        <fullName evidence="2">Proline-rich protein</fullName>
    </submittedName>
</protein>